<dbReference type="Gene3D" id="1.20.1260.10">
    <property type="match status" value="1"/>
</dbReference>
<keyword evidence="1" id="KW-0732">Signal</keyword>
<comment type="caution">
    <text evidence="3">The sequence shown here is derived from an EMBL/GenBank/DDBJ whole genome shotgun (WGS) entry which is preliminary data.</text>
</comment>
<accession>A0A9X0QHS9</accession>
<reference evidence="3 4" key="1">
    <citation type="submission" date="2020-08" db="EMBL/GenBank/DDBJ databases">
        <title>Genomic Encyclopedia of Type Strains, Phase IV (KMG-V): Genome sequencing to study the core and pangenomes of soil and plant-associated prokaryotes.</title>
        <authorList>
            <person name="Whitman W."/>
        </authorList>
    </citation>
    <scope>NUCLEOTIDE SEQUENCE [LARGE SCALE GENOMIC DNA]</scope>
    <source>
        <strain evidence="3 4">X5P2</strain>
    </source>
</reference>
<dbReference type="AlphaFoldDB" id="A0A9X0QHS9"/>
<proteinExistence type="predicted"/>
<dbReference type="PANTHER" id="PTHR38593:SF1">
    <property type="entry name" value="BLR2558 PROTEIN"/>
    <property type="match status" value="1"/>
</dbReference>
<feature type="chain" id="PRO_5040914916" evidence="1">
    <location>
        <begin position="27"/>
        <end position="169"/>
    </location>
</feature>
<organism evidence="3 4">
    <name type="scientific">Tunturiibacter gelidiferens</name>
    <dbReference type="NCBI Taxonomy" id="3069689"/>
    <lineage>
        <taxon>Bacteria</taxon>
        <taxon>Pseudomonadati</taxon>
        <taxon>Acidobacteriota</taxon>
        <taxon>Terriglobia</taxon>
        <taxon>Terriglobales</taxon>
        <taxon>Acidobacteriaceae</taxon>
        <taxon>Tunturiibacter</taxon>
    </lineage>
</organism>
<evidence type="ECO:0000313" key="4">
    <source>
        <dbReference type="Proteomes" id="UP000535182"/>
    </source>
</evidence>
<feature type="signal peptide" evidence="1">
    <location>
        <begin position="1"/>
        <end position="26"/>
    </location>
</feature>
<dbReference type="InterPro" id="IPR012347">
    <property type="entry name" value="Ferritin-like"/>
</dbReference>
<evidence type="ECO:0000256" key="1">
    <source>
        <dbReference type="SAM" id="SignalP"/>
    </source>
</evidence>
<dbReference type="Pfam" id="PF13628">
    <property type="entry name" value="DUF4142"/>
    <property type="match status" value="1"/>
</dbReference>
<protein>
    <submittedName>
        <fullName evidence="3">Membrane protein</fullName>
    </submittedName>
</protein>
<keyword evidence="4" id="KW-1185">Reference proteome</keyword>
<evidence type="ECO:0000259" key="2">
    <source>
        <dbReference type="Pfam" id="PF13628"/>
    </source>
</evidence>
<dbReference type="EMBL" id="JACHEB010000010">
    <property type="protein sequence ID" value="MBB5330478.1"/>
    <property type="molecule type" value="Genomic_DNA"/>
</dbReference>
<sequence length="169" mass="18498">MKRSTQIICCAVLSFAFGMMPTNATAQSDDDKKFLAMAAQSDQNEIALSKMAEQKATNPDVKAFAEKMIAEHTQMTASMKPFVDAWGLTPPTGPDADHQKELDKLNGLSGNDFDKAYMKDMVSDHTKALSAFTKEAKDTKDAKFRAAVIKGKTAVAAHKNMAYDLEKKL</sequence>
<feature type="domain" description="DUF4142" evidence="2">
    <location>
        <begin position="30"/>
        <end position="165"/>
    </location>
</feature>
<dbReference type="InterPro" id="IPR025419">
    <property type="entry name" value="DUF4142"/>
</dbReference>
<dbReference type="Proteomes" id="UP000535182">
    <property type="component" value="Unassembled WGS sequence"/>
</dbReference>
<name>A0A9X0QHS9_9BACT</name>
<gene>
    <name evidence="3" type="ORF">HDF14_004113</name>
</gene>
<dbReference type="PANTHER" id="PTHR38593">
    <property type="entry name" value="BLR2558 PROTEIN"/>
    <property type="match status" value="1"/>
</dbReference>
<evidence type="ECO:0000313" key="3">
    <source>
        <dbReference type="EMBL" id="MBB5330478.1"/>
    </source>
</evidence>
<dbReference type="RefSeq" id="WP_183979938.1">
    <property type="nucleotide sequence ID" value="NZ_JACHEB010000010.1"/>
</dbReference>